<dbReference type="OrthoDB" id="384378at2"/>
<dbReference type="Gene3D" id="2.40.320.10">
    <property type="entry name" value="Hypothetical Protein Pfu-838710-001"/>
    <property type="match status" value="1"/>
</dbReference>
<keyword evidence="3" id="KW-1185">Reference proteome</keyword>
<evidence type="ECO:0000313" key="3">
    <source>
        <dbReference type="Proteomes" id="UP000325517"/>
    </source>
</evidence>
<accession>A0A5J6SLA8</accession>
<dbReference type="PIRSF" id="PIRSF012526">
    <property type="entry name" value="CYTH_UCP012526"/>
    <property type="match status" value="1"/>
</dbReference>
<sequence length="197" mass="23375">MKGRELMHTEKEIEFKNLLTKDEFQQLVTYFEIKPSDFQTQTNYYFDTPGHYFKEKNMGFRLRVLPSRNELTLKVPEQEHIMIETTQLLSNVEKDAILTNLQFPTVPFLEQIKKEEPLECFGSIQTHRAQLNYENGILFFDHSIYSQTEDFELEYESKDVENGQKVFIHLLKTLHIPVRHANKKIARLVNYKNSLKG</sequence>
<dbReference type="InterPro" id="IPR023577">
    <property type="entry name" value="CYTH_domain"/>
</dbReference>
<dbReference type="SUPFAM" id="SSF55154">
    <property type="entry name" value="CYTH-like phosphatases"/>
    <property type="match status" value="1"/>
</dbReference>
<dbReference type="PROSITE" id="PS51707">
    <property type="entry name" value="CYTH"/>
    <property type="match status" value="1"/>
</dbReference>
<organism evidence="2 3">
    <name type="scientific">Psychrobacillus glaciei</name>
    <dbReference type="NCBI Taxonomy" id="2283160"/>
    <lineage>
        <taxon>Bacteria</taxon>
        <taxon>Bacillati</taxon>
        <taxon>Bacillota</taxon>
        <taxon>Bacilli</taxon>
        <taxon>Bacillales</taxon>
        <taxon>Bacillaceae</taxon>
        <taxon>Psychrobacillus</taxon>
    </lineage>
</organism>
<feature type="domain" description="CYTH" evidence="1">
    <location>
        <begin position="10"/>
        <end position="195"/>
    </location>
</feature>
<dbReference type="InterPro" id="IPR033469">
    <property type="entry name" value="CYTH-like_dom_sf"/>
</dbReference>
<evidence type="ECO:0000313" key="2">
    <source>
        <dbReference type="EMBL" id="QFF98253.1"/>
    </source>
</evidence>
<evidence type="ECO:0000259" key="1">
    <source>
        <dbReference type="PROSITE" id="PS51707"/>
    </source>
</evidence>
<name>A0A5J6SLA8_9BACI</name>
<reference evidence="2 3" key="1">
    <citation type="submission" date="2018-07" db="EMBL/GenBank/DDBJ databases">
        <title>Complete genome sequence of Psychrobacillus sp. PB01, isolated from iceberg, and comparative genome analysis of Psychrobacillus strains.</title>
        <authorList>
            <person name="Lee P.C."/>
        </authorList>
    </citation>
    <scope>NUCLEOTIDE SEQUENCE [LARGE SCALE GENOMIC DNA]</scope>
    <source>
        <strain evidence="2 3">PB01</strain>
    </source>
</reference>
<dbReference type="AlphaFoldDB" id="A0A5J6SLA8"/>
<dbReference type="Pfam" id="PF01928">
    <property type="entry name" value="CYTH"/>
    <property type="match status" value="1"/>
</dbReference>
<dbReference type="SMART" id="SM01118">
    <property type="entry name" value="CYTH"/>
    <property type="match status" value="1"/>
</dbReference>
<proteinExistence type="predicted"/>
<protein>
    <submittedName>
        <fullName evidence="2">CYTH domain-containing protein</fullName>
    </submittedName>
</protein>
<dbReference type="CDD" id="cd07762">
    <property type="entry name" value="CYTH-like_Pase_1"/>
    <property type="match status" value="1"/>
</dbReference>
<dbReference type="KEGG" id="psyo:PB01_05150"/>
<dbReference type="EMBL" id="CP031223">
    <property type="protein sequence ID" value="QFF98253.1"/>
    <property type="molecule type" value="Genomic_DNA"/>
</dbReference>
<dbReference type="InterPro" id="IPR009195">
    <property type="entry name" value="Uncharacterised_YjbK"/>
</dbReference>
<gene>
    <name evidence="2" type="ORF">PB01_05150</name>
</gene>
<dbReference type="Proteomes" id="UP000325517">
    <property type="component" value="Chromosome"/>
</dbReference>